<evidence type="ECO:0000313" key="1">
    <source>
        <dbReference type="EMBL" id="PQV45989.1"/>
    </source>
</evidence>
<dbReference type="Gene3D" id="2.40.160.130">
    <property type="entry name" value="Capsule assembly protein Wzi"/>
    <property type="match status" value="1"/>
</dbReference>
<protein>
    <submittedName>
        <fullName evidence="1">Protein involved in gliding motility RemB</fullName>
    </submittedName>
</protein>
<accession>A0A362WXR9</accession>
<sequence>MLSFKPKCNHIHYMKYMKQFVALLLFFTQFFTFSQDTNLYEKPPVFPECSNVAIDALQECFDAQVFNIIKEKFKVPSNLKNDNYKGEVIVLFEVDTTGSFRVMYVDAMYNELKAEAKRVFETFPKIEPATYSGRKTFKQYSIPIQIPLDDFTLSTPKDLAKSNAINKLEEAAKQEFEAVNSGLTTYSNKALTSKLNIQFTHSDYARFDRAMNVIGTNSHTASKPFLYDDVSKYYNFEAERDALKKNTETWAGKKLWNEHLVQLQGKDYWFTIDPVFDLQAGTDSEGGSTYNNTRGIMIQGGLGKNFNFYSTIFESQGRFADYVNRYAESLKAFGPDPAIIPGRGIAKRFKTDSYDYPVAEAYLSYSPAKFLNVQFGHGKNFIGDGYRSLLVSDVTSPYPFLKLNTKFWKIKYTNTFMWMRDVRDAVVEDKAFLTKYIANHYLSWNVSKRFNLGLFESVLWENSNNRGFDVNYLNPIIFYRAIEFVTGQGAGNALLGATAKYKWNDDVNIYGQFILDEFSLGDIKAREKSWKNKYGYQIGLKYYNAFKVDNLVLQLEYNRVRPYTYSHNTIVLNYAHNNQSLAHLWGANFSELILIGRYRYNRWFADARFIFGTRGLDFNDGSDNFSYGGDIYRNYNDRPFDTGVEVGQGNKTKSFYGNLQAGYLINPASNLKFFTDITVRNFNPEATTATAFKNNTVWLNFGLRTDLFNWYFDN</sequence>
<name>A0A362WXR9_9FLAO</name>
<dbReference type="InterPro" id="IPR038636">
    <property type="entry name" value="Wzi_sf"/>
</dbReference>
<dbReference type="EMBL" id="PVEO01000011">
    <property type="protein sequence ID" value="PQV45989.1"/>
    <property type="molecule type" value="Genomic_DNA"/>
</dbReference>
<organism evidence="1 2">
    <name type="scientific">Jejuia pallidilutea</name>
    <dbReference type="NCBI Taxonomy" id="504487"/>
    <lineage>
        <taxon>Bacteria</taxon>
        <taxon>Pseudomonadati</taxon>
        <taxon>Bacteroidota</taxon>
        <taxon>Flavobacteriia</taxon>
        <taxon>Flavobacteriales</taxon>
        <taxon>Flavobacteriaceae</taxon>
        <taxon>Jejuia</taxon>
    </lineage>
</organism>
<comment type="caution">
    <text evidence="1">The sequence shown here is derived from an EMBL/GenBank/DDBJ whole genome shotgun (WGS) entry which is preliminary data.</text>
</comment>
<evidence type="ECO:0000313" key="2">
    <source>
        <dbReference type="Proteomes" id="UP000251545"/>
    </source>
</evidence>
<reference evidence="1 2" key="1">
    <citation type="submission" date="2018-02" db="EMBL/GenBank/DDBJ databases">
        <title>Genomic Encyclopedia of Archaeal and Bacterial Type Strains, Phase II (KMG-II): from individual species to whole genera.</title>
        <authorList>
            <person name="Goeker M."/>
        </authorList>
    </citation>
    <scope>NUCLEOTIDE SEQUENCE [LARGE SCALE GENOMIC DNA]</scope>
    <source>
        <strain evidence="1 2">DSM 21165</strain>
    </source>
</reference>
<dbReference type="Proteomes" id="UP000251545">
    <property type="component" value="Unassembled WGS sequence"/>
</dbReference>
<gene>
    <name evidence="1" type="ORF">CLV33_11139</name>
</gene>
<proteinExistence type="predicted"/>
<dbReference type="AlphaFoldDB" id="A0A362WXR9"/>
<dbReference type="Gene3D" id="3.30.1150.10">
    <property type="match status" value="1"/>
</dbReference>